<proteinExistence type="inferred from homology"/>
<dbReference type="GO" id="GO:0016830">
    <property type="term" value="F:carbon-carbon lyase activity"/>
    <property type="evidence" value="ECO:0007669"/>
    <property type="project" value="UniProtKB-UniRule"/>
</dbReference>
<dbReference type="HAMAP" id="MF_00996">
    <property type="entry name" value="MqnD"/>
    <property type="match status" value="1"/>
</dbReference>
<feature type="binding site" evidence="4">
    <location>
        <begin position="55"/>
        <end position="57"/>
    </location>
    <ligand>
        <name>substrate</name>
    </ligand>
</feature>
<dbReference type="InterPro" id="IPR003773">
    <property type="entry name" value="Menaquinone_biosynth"/>
</dbReference>
<dbReference type="Gene3D" id="3.40.190.10">
    <property type="entry name" value="Periplasmic binding protein-like II"/>
    <property type="match status" value="2"/>
</dbReference>
<evidence type="ECO:0000256" key="3">
    <source>
        <dbReference type="ARBA" id="ARBA00023239"/>
    </source>
</evidence>
<dbReference type="EMBL" id="CP001359">
    <property type="protein sequence ID" value="ACL65115.1"/>
    <property type="molecule type" value="Genomic_DNA"/>
</dbReference>
<dbReference type="RefSeq" id="WP_012633039.1">
    <property type="nucleotide sequence ID" value="NC_011891.1"/>
</dbReference>
<dbReference type="SUPFAM" id="SSF53850">
    <property type="entry name" value="Periplasmic binding protein-like II"/>
    <property type="match status" value="1"/>
</dbReference>
<accession>B8J6D4</accession>
<keyword evidence="6" id="KW-1185">Reference proteome</keyword>
<dbReference type="CDD" id="cd13635">
    <property type="entry name" value="PBP2_Ttha1568_Mqnd"/>
    <property type="match status" value="1"/>
</dbReference>
<dbReference type="PANTHER" id="PTHR37167">
    <property type="entry name" value="1,4-DIHYDROXY-6-NAPHTOATE SYNTHASE"/>
    <property type="match status" value="1"/>
</dbReference>
<dbReference type="KEGG" id="acp:A2cp1_1773"/>
<evidence type="ECO:0000256" key="2">
    <source>
        <dbReference type="ARBA" id="ARBA00022428"/>
    </source>
</evidence>
<evidence type="ECO:0000313" key="5">
    <source>
        <dbReference type="EMBL" id="ACL65115.1"/>
    </source>
</evidence>
<comment type="catalytic activity">
    <reaction evidence="4">
        <text>cyclic dehypoxanthinylfutalosinate = 1,4-dihydroxy-6-naphthoate + dihydroxyacetone</text>
        <dbReference type="Rhea" id="RHEA:33087"/>
        <dbReference type="ChEBI" id="CHEBI:16016"/>
        <dbReference type="ChEBI" id="CHEBI:64254"/>
        <dbReference type="ChEBI" id="CHEBI:64270"/>
        <dbReference type="EC" id="4.1.99.29"/>
    </reaction>
</comment>
<evidence type="ECO:0000256" key="1">
    <source>
        <dbReference type="ARBA" id="ARBA00004863"/>
    </source>
</evidence>
<dbReference type="PANTHER" id="PTHR37167:SF1">
    <property type="entry name" value="1,4-DIHYDROXY-6-NAPHTOATE SYNTHASE"/>
    <property type="match status" value="1"/>
</dbReference>
<keyword evidence="3 4" id="KW-0456">Lyase</keyword>
<dbReference type="UniPathway" id="UPA00079"/>
<evidence type="ECO:0000256" key="4">
    <source>
        <dbReference type="HAMAP-Rule" id="MF_00996"/>
    </source>
</evidence>
<dbReference type="EC" id="4.1.99.29" evidence="4"/>
<dbReference type="Pfam" id="PF02621">
    <property type="entry name" value="VitK2_biosynth"/>
    <property type="match status" value="1"/>
</dbReference>
<dbReference type="Proteomes" id="UP000007089">
    <property type="component" value="Chromosome"/>
</dbReference>
<name>B8J6D4_ANAD2</name>
<sequence>MRLTLGFSPCPNDTFIFDALVNGAVDAEGLDLDVRLEDVQTLNEWALAGRLDVSKISYGVLPLVAREYAVLASGGALGLGVGPLLVARPGLGAFDPARMRVAIPGRNTTAHLLFSLAYPGAAHKQFMVFSEIERAVLSGAVDAGVIIHEGRFTYRAKGLERLMDLGEHWESRTRSPIPLGGIVARRTLGPEVLGKLERLVRASAEHALARRPLVTEYVRCHAQEMDEAVMRQHIDLYVNAFSVDLGEAGRRAVGTLLDVYRQVNPGAPALPGDLFV</sequence>
<keyword evidence="2 4" id="KW-0474">Menaquinone biosynthesis</keyword>
<protein>
    <recommendedName>
        <fullName evidence="4">1,4-dihydroxy-6-naphtoate synthase</fullName>
        <ecNumber evidence="4">4.1.99.29</ecNumber>
    </recommendedName>
    <alternativeName>
        <fullName evidence="4">Menaquinone biosynthetic enzyme MqnD</fullName>
    </alternativeName>
</protein>
<dbReference type="HOGENOM" id="CLU_070326_0_0_7"/>
<organism evidence="5 6">
    <name type="scientific">Anaeromyxobacter dehalogenans (strain ATCC BAA-258 / DSM 21875 / 2CP-1)</name>
    <dbReference type="NCBI Taxonomy" id="455488"/>
    <lineage>
        <taxon>Bacteria</taxon>
        <taxon>Pseudomonadati</taxon>
        <taxon>Myxococcota</taxon>
        <taxon>Myxococcia</taxon>
        <taxon>Myxococcales</taxon>
        <taxon>Cystobacterineae</taxon>
        <taxon>Anaeromyxobacteraceae</taxon>
        <taxon>Anaeromyxobacter</taxon>
    </lineage>
</organism>
<reference evidence="5" key="1">
    <citation type="submission" date="2009-01" db="EMBL/GenBank/DDBJ databases">
        <title>Complete sequence of Anaeromyxobacter dehalogenans 2CP-1.</title>
        <authorList>
            <consortium name="US DOE Joint Genome Institute"/>
            <person name="Lucas S."/>
            <person name="Copeland A."/>
            <person name="Lapidus A."/>
            <person name="Glavina del Rio T."/>
            <person name="Dalin E."/>
            <person name="Tice H."/>
            <person name="Bruce D."/>
            <person name="Goodwin L."/>
            <person name="Pitluck S."/>
            <person name="Saunders E."/>
            <person name="Brettin T."/>
            <person name="Detter J.C."/>
            <person name="Han C."/>
            <person name="Larimer F."/>
            <person name="Land M."/>
            <person name="Hauser L."/>
            <person name="Kyrpides N."/>
            <person name="Ovchinnikova G."/>
            <person name="Beliaev A.S."/>
            <person name="Richardson P."/>
        </authorList>
    </citation>
    <scope>NUCLEOTIDE SEQUENCE</scope>
    <source>
        <strain evidence="5">2CP-1</strain>
    </source>
</reference>
<comment type="function">
    <text evidence="4">Catalyzes the conversion of cyclic dehypoxanthine futalosine (cyclic DHFL) into 1,4-dihydroxy-6-naphthoate, a step in the biosynthesis of menaquinone (MK, vitamin K2).</text>
</comment>
<dbReference type="GO" id="GO:0009234">
    <property type="term" value="P:menaquinone biosynthetic process"/>
    <property type="evidence" value="ECO:0007669"/>
    <property type="project" value="UniProtKB-UniRule"/>
</dbReference>
<evidence type="ECO:0000313" key="6">
    <source>
        <dbReference type="Proteomes" id="UP000007089"/>
    </source>
</evidence>
<comment type="pathway">
    <text evidence="1 4">Quinol/quinone metabolism; menaquinone biosynthesis.</text>
</comment>
<feature type="active site" description="Proton acceptor" evidence="4">
    <location>
        <position position="148"/>
    </location>
</feature>
<dbReference type="InterPro" id="IPR030869">
    <property type="entry name" value="MqnD"/>
</dbReference>
<gene>
    <name evidence="4" type="primary">mqnD</name>
    <name evidence="5" type="ordered locus">A2cp1_1773</name>
</gene>
<comment type="similarity">
    <text evidence="4">Belongs to the MqnA/MqnD family. MqnD subfamily.</text>
</comment>
<feature type="binding site" evidence="4">
    <location>
        <begin position="109"/>
        <end position="110"/>
    </location>
    <ligand>
        <name>substrate</name>
    </ligand>
</feature>
<dbReference type="AlphaFoldDB" id="B8J6D4"/>